<dbReference type="GO" id="GO:0090324">
    <property type="term" value="P:negative regulation of oxidative phosphorylation"/>
    <property type="evidence" value="ECO:0007669"/>
    <property type="project" value="InterPro"/>
</dbReference>
<dbReference type="InterPro" id="IPR052000">
    <property type="entry name" value="ETFRF1"/>
</dbReference>
<feature type="domain" description="Complex 1 LYR protein" evidence="2">
    <location>
        <begin position="6"/>
        <end position="56"/>
    </location>
</feature>
<organism evidence="3 4">
    <name type="scientific">Henosepilachna vigintioctopunctata</name>
    <dbReference type="NCBI Taxonomy" id="420089"/>
    <lineage>
        <taxon>Eukaryota</taxon>
        <taxon>Metazoa</taxon>
        <taxon>Ecdysozoa</taxon>
        <taxon>Arthropoda</taxon>
        <taxon>Hexapoda</taxon>
        <taxon>Insecta</taxon>
        <taxon>Pterygota</taxon>
        <taxon>Neoptera</taxon>
        <taxon>Endopterygota</taxon>
        <taxon>Coleoptera</taxon>
        <taxon>Polyphaga</taxon>
        <taxon>Cucujiformia</taxon>
        <taxon>Coccinelloidea</taxon>
        <taxon>Coccinellidae</taxon>
        <taxon>Epilachninae</taxon>
        <taxon>Epilachnini</taxon>
        <taxon>Henosepilachna</taxon>
    </lineage>
</organism>
<gene>
    <name evidence="3" type="ORF">WA026_006031</name>
</gene>
<dbReference type="GO" id="GO:0022904">
    <property type="term" value="P:respiratory electron transport chain"/>
    <property type="evidence" value="ECO:0007669"/>
    <property type="project" value="TreeGrafter"/>
</dbReference>
<dbReference type="Proteomes" id="UP001431783">
    <property type="component" value="Unassembled WGS sequence"/>
</dbReference>
<protein>
    <recommendedName>
        <fullName evidence="2">Complex 1 LYR protein domain-containing protein</fullName>
    </recommendedName>
</protein>
<reference evidence="3 4" key="1">
    <citation type="submission" date="2023-03" db="EMBL/GenBank/DDBJ databases">
        <title>Genome insight into feeding habits of ladybird beetles.</title>
        <authorList>
            <person name="Li H.-S."/>
            <person name="Huang Y.-H."/>
            <person name="Pang H."/>
        </authorList>
    </citation>
    <scope>NUCLEOTIDE SEQUENCE [LARGE SCALE GENOMIC DNA]</scope>
    <source>
        <strain evidence="3">SYSU_2023b</strain>
        <tissue evidence="3">Whole body</tissue>
    </source>
</reference>
<proteinExistence type="inferred from homology"/>
<dbReference type="GO" id="GO:0005739">
    <property type="term" value="C:mitochondrion"/>
    <property type="evidence" value="ECO:0007669"/>
    <property type="project" value="TreeGrafter"/>
</dbReference>
<dbReference type="PANTHER" id="PTHR21024">
    <property type="entry name" value="GROWTH HORMONE-INDUCIBLE SOLUBLE PROTEIN-RELATED"/>
    <property type="match status" value="1"/>
</dbReference>
<dbReference type="AlphaFoldDB" id="A0AAW1TJU9"/>
<dbReference type="InterPro" id="IPR045296">
    <property type="entry name" value="Complex1_LYR_ETFRF1_LYRM5"/>
</dbReference>
<comment type="similarity">
    <text evidence="1">Belongs to the complex I LYR family.</text>
</comment>
<dbReference type="EMBL" id="JARQZJ010000002">
    <property type="protein sequence ID" value="KAK9869933.1"/>
    <property type="molecule type" value="Genomic_DNA"/>
</dbReference>
<evidence type="ECO:0000313" key="4">
    <source>
        <dbReference type="Proteomes" id="UP001431783"/>
    </source>
</evidence>
<evidence type="ECO:0000313" key="3">
    <source>
        <dbReference type="EMBL" id="KAK9869933.1"/>
    </source>
</evidence>
<comment type="caution">
    <text evidence="3">The sequence shown here is derived from an EMBL/GenBank/DDBJ whole genome shotgun (WGS) entry which is preliminary data.</text>
</comment>
<keyword evidence="4" id="KW-1185">Reference proteome</keyword>
<sequence>MTQKARIIELYKKLLHLGRDYPSGYEFFRVRLHNSFMRNSKETDPEKIEKMIDHGHYIAKELEALYMMKKYRTLKRRYYDK</sequence>
<dbReference type="CDD" id="cd20265">
    <property type="entry name" value="Complex1_LYR_ETFRF1_LYRM5"/>
    <property type="match status" value="1"/>
</dbReference>
<dbReference type="PANTHER" id="PTHR21024:SF0">
    <property type="entry name" value="ELECTRON TRANSFER FLAVOPROTEIN REGULATORY FACTOR 1"/>
    <property type="match status" value="1"/>
</dbReference>
<accession>A0AAW1TJU9</accession>
<dbReference type="InterPro" id="IPR008011">
    <property type="entry name" value="Complex1_LYR_dom"/>
</dbReference>
<evidence type="ECO:0000259" key="2">
    <source>
        <dbReference type="Pfam" id="PF05347"/>
    </source>
</evidence>
<evidence type="ECO:0000256" key="1">
    <source>
        <dbReference type="ARBA" id="ARBA00009508"/>
    </source>
</evidence>
<name>A0AAW1TJU9_9CUCU</name>
<dbReference type="Pfam" id="PF05347">
    <property type="entry name" value="Complex1_LYR"/>
    <property type="match status" value="1"/>
</dbReference>